<dbReference type="GO" id="GO:0016791">
    <property type="term" value="F:phosphatase activity"/>
    <property type="evidence" value="ECO:0007669"/>
    <property type="project" value="TreeGrafter"/>
</dbReference>
<dbReference type="InterPro" id="IPR036457">
    <property type="entry name" value="PPM-type-like_dom_sf"/>
</dbReference>
<reference evidence="3" key="1">
    <citation type="submission" date="2020-02" db="EMBL/GenBank/DDBJ databases">
        <authorList>
            <person name="Meier V. D."/>
        </authorList>
    </citation>
    <scope>NUCLEOTIDE SEQUENCE</scope>
    <source>
        <strain evidence="3">AVDCRST_MAG32</strain>
    </source>
</reference>
<feature type="non-terminal residue" evidence="3">
    <location>
        <position position="1"/>
    </location>
</feature>
<evidence type="ECO:0000259" key="2">
    <source>
        <dbReference type="Pfam" id="PF07228"/>
    </source>
</evidence>
<dbReference type="Pfam" id="PF07228">
    <property type="entry name" value="SpoIIE"/>
    <property type="match status" value="1"/>
</dbReference>
<accession>A0A6J4P4D8</accession>
<feature type="domain" description="PPM-type phosphatase" evidence="2">
    <location>
        <begin position="4"/>
        <end position="85"/>
    </location>
</feature>
<evidence type="ECO:0000313" key="3">
    <source>
        <dbReference type="EMBL" id="CAA9404091.1"/>
    </source>
</evidence>
<gene>
    <name evidence="3" type="ORF">AVDCRST_MAG32-3155</name>
</gene>
<dbReference type="InterPro" id="IPR052016">
    <property type="entry name" value="Bact_Sigma-Reg"/>
</dbReference>
<name>A0A6J4P4D8_9ACTN</name>
<dbReference type="InterPro" id="IPR001932">
    <property type="entry name" value="PPM-type_phosphatase-like_dom"/>
</dbReference>
<dbReference type="AlphaFoldDB" id="A0A6J4P4D8"/>
<dbReference type="EMBL" id="CADCUM010000124">
    <property type="protein sequence ID" value="CAA9404091.1"/>
    <property type="molecule type" value="Genomic_DNA"/>
</dbReference>
<organism evidence="3">
    <name type="scientific">uncultured Nocardioides sp</name>
    <dbReference type="NCBI Taxonomy" id="198441"/>
    <lineage>
        <taxon>Bacteria</taxon>
        <taxon>Bacillati</taxon>
        <taxon>Actinomycetota</taxon>
        <taxon>Actinomycetes</taxon>
        <taxon>Propionibacteriales</taxon>
        <taxon>Nocardioidaceae</taxon>
        <taxon>Nocardioides</taxon>
        <taxon>environmental samples</taxon>
    </lineage>
</organism>
<protein>
    <submittedName>
        <fullName evidence="3">Serine phosphatase RsbU, regulator of sigma subunit</fullName>
    </submittedName>
</protein>
<dbReference type="PANTHER" id="PTHR43156:SF2">
    <property type="entry name" value="STAGE II SPORULATION PROTEIN E"/>
    <property type="match status" value="1"/>
</dbReference>
<sequence length="98" mass="10780">GTEAFPVSSEALQPGDRLLLLTDGVDEARNADGEFFGRRRLAEFAAKEAASGLPTPEAMRRLQQAVLRHQVGRLQDDATMVFVEWLTGVGQQMRPDPD</sequence>
<keyword evidence="1" id="KW-0378">Hydrolase</keyword>
<dbReference type="Gene3D" id="3.60.40.10">
    <property type="entry name" value="PPM-type phosphatase domain"/>
    <property type="match status" value="1"/>
</dbReference>
<dbReference type="PANTHER" id="PTHR43156">
    <property type="entry name" value="STAGE II SPORULATION PROTEIN E-RELATED"/>
    <property type="match status" value="1"/>
</dbReference>
<proteinExistence type="predicted"/>
<evidence type="ECO:0000256" key="1">
    <source>
        <dbReference type="ARBA" id="ARBA00022801"/>
    </source>
</evidence>